<gene>
    <name evidence="2" type="ORF">V144x_50920</name>
</gene>
<keyword evidence="1" id="KW-0812">Transmembrane</keyword>
<feature type="transmembrane region" description="Helical" evidence="1">
    <location>
        <begin position="302"/>
        <end position="323"/>
    </location>
</feature>
<reference evidence="2 3" key="1">
    <citation type="submission" date="2019-03" db="EMBL/GenBank/DDBJ databases">
        <title>Deep-cultivation of Planctomycetes and their phenomic and genomic characterization uncovers novel biology.</title>
        <authorList>
            <person name="Wiegand S."/>
            <person name="Jogler M."/>
            <person name="Boedeker C."/>
            <person name="Pinto D."/>
            <person name="Vollmers J."/>
            <person name="Rivas-Marin E."/>
            <person name="Kohn T."/>
            <person name="Peeters S.H."/>
            <person name="Heuer A."/>
            <person name="Rast P."/>
            <person name="Oberbeckmann S."/>
            <person name="Bunk B."/>
            <person name="Jeske O."/>
            <person name="Meyerdierks A."/>
            <person name="Storesund J.E."/>
            <person name="Kallscheuer N."/>
            <person name="Luecker S."/>
            <person name="Lage O.M."/>
            <person name="Pohl T."/>
            <person name="Merkel B.J."/>
            <person name="Hornburger P."/>
            <person name="Mueller R.-W."/>
            <person name="Bruemmer F."/>
            <person name="Labrenz M."/>
            <person name="Spormann A.M."/>
            <person name="Op den Camp H."/>
            <person name="Overmann J."/>
            <person name="Amann R."/>
            <person name="Jetten M.S.M."/>
            <person name="Mascher T."/>
            <person name="Medema M.H."/>
            <person name="Devos D.P."/>
            <person name="Kaster A.-K."/>
            <person name="Ovreas L."/>
            <person name="Rohde M."/>
            <person name="Galperin M.Y."/>
            <person name="Jogler C."/>
        </authorList>
    </citation>
    <scope>NUCLEOTIDE SEQUENCE [LARGE SCALE GENOMIC DNA]</scope>
    <source>
        <strain evidence="2 3">V144</strain>
    </source>
</reference>
<proteinExistence type="predicted"/>
<feature type="transmembrane region" description="Helical" evidence="1">
    <location>
        <begin position="239"/>
        <end position="256"/>
    </location>
</feature>
<sequence>MVSILVFLVLLPLSLILTGLQHPSSQHGIGDHFLNALHNISRVQNQIEKFSERCLLFLSLLCCLVAMILLPHFIESLTAQSYSIIPMPQLIKDDGSSIILLGLLLILHATGEICLAKGERGYQNRYAVLCLNSFFWLPLLFAWSSLAYYLRLGDNHSTSAAVSTVWLVLLQPLGSLALILALLGPYFMVNTTLTSNKKQVYYWIRELRMLISLLIITMTVVGSRTCFSPAEIQNTPGEIIQFLTLPVVFLILLLLVKRFHVHFEKWGWLFMPSFWKSTLWLALIALTASFLAFHVLGMSDPWMHVLLNFSLLAIWSGLIAPKFHIPPATSLRKHS</sequence>
<dbReference type="EMBL" id="CP037920">
    <property type="protein sequence ID" value="QDT99580.1"/>
    <property type="molecule type" value="Genomic_DNA"/>
</dbReference>
<keyword evidence="1" id="KW-0472">Membrane</keyword>
<evidence type="ECO:0000313" key="2">
    <source>
        <dbReference type="EMBL" id="QDT99580.1"/>
    </source>
</evidence>
<dbReference type="AlphaFoldDB" id="A0A517W2X5"/>
<evidence type="ECO:0000313" key="3">
    <source>
        <dbReference type="Proteomes" id="UP000318704"/>
    </source>
</evidence>
<feature type="transmembrane region" description="Helical" evidence="1">
    <location>
        <begin position="209"/>
        <end position="227"/>
    </location>
</feature>
<feature type="transmembrane region" description="Helical" evidence="1">
    <location>
        <begin position="54"/>
        <end position="74"/>
    </location>
</feature>
<organism evidence="2 3">
    <name type="scientific">Gimesia aquarii</name>
    <dbReference type="NCBI Taxonomy" id="2527964"/>
    <lineage>
        <taxon>Bacteria</taxon>
        <taxon>Pseudomonadati</taxon>
        <taxon>Planctomycetota</taxon>
        <taxon>Planctomycetia</taxon>
        <taxon>Planctomycetales</taxon>
        <taxon>Planctomycetaceae</taxon>
        <taxon>Gimesia</taxon>
    </lineage>
</organism>
<feature type="transmembrane region" description="Helical" evidence="1">
    <location>
        <begin position="165"/>
        <end position="188"/>
    </location>
</feature>
<feature type="transmembrane region" description="Helical" evidence="1">
    <location>
        <begin position="277"/>
        <end position="296"/>
    </location>
</feature>
<accession>A0A517W2X5</accession>
<protein>
    <submittedName>
        <fullName evidence="2">Uncharacterized protein</fullName>
    </submittedName>
</protein>
<keyword evidence="1" id="KW-1133">Transmembrane helix</keyword>
<name>A0A517W2X5_9PLAN</name>
<dbReference type="KEGG" id="gaw:V144x_50920"/>
<evidence type="ECO:0000256" key="1">
    <source>
        <dbReference type="SAM" id="Phobius"/>
    </source>
</evidence>
<feature type="transmembrane region" description="Helical" evidence="1">
    <location>
        <begin position="127"/>
        <end position="150"/>
    </location>
</feature>
<dbReference type="Proteomes" id="UP000318704">
    <property type="component" value="Chromosome"/>
</dbReference>
<dbReference type="RefSeq" id="WP_144989229.1">
    <property type="nucleotide sequence ID" value="NZ_CP037920.1"/>
</dbReference>
<feature type="transmembrane region" description="Helical" evidence="1">
    <location>
        <begin position="94"/>
        <end position="115"/>
    </location>
</feature>